<proteinExistence type="predicted"/>
<dbReference type="EMBL" id="GGEC01076958">
    <property type="protein sequence ID" value="MBX57442.1"/>
    <property type="molecule type" value="Transcribed_RNA"/>
</dbReference>
<organism evidence="1">
    <name type="scientific">Rhizophora mucronata</name>
    <name type="common">Asiatic mangrove</name>
    <dbReference type="NCBI Taxonomy" id="61149"/>
    <lineage>
        <taxon>Eukaryota</taxon>
        <taxon>Viridiplantae</taxon>
        <taxon>Streptophyta</taxon>
        <taxon>Embryophyta</taxon>
        <taxon>Tracheophyta</taxon>
        <taxon>Spermatophyta</taxon>
        <taxon>Magnoliopsida</taxon>
        <taxon>eudicotyledons</taxon>
        <taxon>Gunneridae</taxon>
        <taxon>Pentapetalae</taxon>
        <taxon>rosids</taxon>
        <taxon>fabids</taxon>
        <taxon>Malpighiales</taxon>
        <taxon>Rhizophoraceae</taxon>
        <taxon>Rhizophora</taxon>
    </lineage>
</organism>
<accession>A0A2P2PRT8</accession>
<dbReference type="AlphaFoldDB" id="A0A2P2PRT8"/>
<reference evidence="1" key="1">
    <citation type="submission" date="2018-02" db="EMBL/GenBank/DDBJ databases">
        <title>Rhizophora mucronata_Transcriptome.</title>
        <authorList>
            <person name="Meera S.P."/>
            <person name="Sreeshan A."/>
            <person name="Augustine A."/>
        </authorList>
    </citation>
    <scope>NUCLEOTIDE SEQUENCE</scope>
    <source>
        <tissue evidence="1">Leaf</tissue>
    </source>
</reference>
<name>A0A2P2PRT8_RHIMU</name>
<sequence>MGEHRSFKKILALNLGLAVLFTTEKFNY</sequence>
<evidence type="ECO:0000313" key="1">
    <source>
        <dbReference type="EMBL" id="MBX57442.1"/>
    </source>
</evidence>
<protein>
    <submittedName>
        <fullName evidence="1">Uncharacterized protein</fullName>
    </submittedName>
</protein>